<dbReference type="Pfam" id="PF00005">
    <property type="entry name" value="ABC_tran"/>
    <property type="match status" value="1"/>
</dbReference>
<evidence type="ECO:0000259" key="6">
    <source>
        <dbReference type="PROSITE" id="PS50893"/>
    </source>
</evidence>
<sequence length="242" mass="26997">MPELRNIRHGYRLPDGTRREVLQGIDLKLTKGGFYVLLGRSGCGKSTLLRLMAGLETPNSGQFEHTGESVGVVFQEPRLMPWLTVAQNAGFLLQSKLARAEIDLRVNRALKMVGLLDVRDAWPNQLSGGMAQRVAIARALVVQPALLLMDEPFGALDAFTRKQMQDDLIRIWRELGQTIVFVTHDLEEAVRLGQTILVIDQGRFTLRLDLDTAYPRTGAEPAINTARQHLLDRLFACPNSNS</sequence>
<gene>
    <name evidence="7" type="ORF">DD666_02115</name>
</gene>
<evidence type="ECO:0000256" key="1">
    <source>
        <dbReference type="ARBA" id="ARBA00005417"/>
    </source>
</evidence>
<dbReference type="InterPro" id="IPR017871">
    <property type="entry name" value="ABC_transporter-like_CS"/>
</dbReference>
<dbReference type="PANTHER" id="PTHR42788:SF13">
    <property type="entry name" value="ALIPHATIC SULFONATES IMPORT ATP-BINDING PROTEIN SSUB"/>
    <property type="match status" value="1"/>
</dbReference>
<dbReference type="InterPro" id="IPR027417">
    <property type="entry name" value="P-loop_NTPase"/>
</dbReference>
<comment type="caution">
    <text evidence="7">The sequence shown here is derived from an EMBL/GenBank/DDBJ whole genome shotgun (WGS) entry which is preliminary data.</text>
</comment>
<keyword evidence="3" id="KW-0472">Membrane</keyword>
<evidence type="ECO:0000313" key="7">
    <source>
        <dbReference type="EMBL" id="HBP28194.1"/>
    </source>
</evidence>
<dbReference type="GO" id="GO:0016887">
    <property type="term" value="F:ATP hydrolysis activity"/>
    <property type="evidence" value="ECO:0007669"/>
    <property type="project" value="InterPro"/>
</dbReference>
<dbReference type="EMBL" id="DOEK01000004">
    <property type="protein sequence ID" value="HBP28194.1"/>
    <property type="molecule type" value="Genomic_DNA"/>
</dbReference>
<dbReference type="PROSITE" id="PS50893">
    <property type="entry name" value="ABC_TRANSPORTER_2"/>
    <property type="match status" value="1"/>
</dbReference>
<dbReference type="SMART" id="SM00382">
    <property type="entry name" value="AAA"/>
    <property type="match status" value="1"/>
</dbReference>
<evidence type="ECO:0000313" key="8">
    <source>
        <dbReference type="Proteomes" id="UP000264036"/>
    </source>
</evidence>
<dbReference type="Proteomes" id="UP000264036">
    <property type="component" value="Unassembled WGS sequence"/>
</dbReference>
<keyword evidence="2" id="KW-0813">Transport</keyword>
<feature type="domain" description="ABC transporter" evidence="6">
    <location>
        <begin position="4"/>
        <end position="226"/>
    </location>
</feature>
<dbReference type="PROSITE" id="PS00211">
    <property type="entry name" value="ABC_TRANSPORTER_1"/>
    <property type="match status" value="1"/>
</dbReference>
<organism evidence="7 8">
    <name type="scientific">Advenella kashmirensis</name>
    <dbReference type="NCBI Taxonomy" id="310575"/>
    <lineage>
        <taxon>Bacteria</taxon>
        <taxon>Pseudomonadati</taxon>
        <taxon>Pseudomonadota</taxon>
        <taxon>Betaproteobacteria</taxon>
        <taxon>Burkholderiales</taxon>
        <taxon>Alcaligenaceae</taxon>
    </lineage>
</organism>
<dbReference type="GO" id="GO:0005524">
    <property type="term" value="F:ATP binding"/>
    <property type="evidence" value="ECO:0007669"/>
    <property type="project" value="UniProtKB-KW"/>
</dbReference>
<keyword evidence="4" id="KW-0547">Nucleotide-binding</keyword>
<evidence type="ECO:0000256" key="4">
    <source>
        <dbReference type="ARBA" id="ARBA00022741"/>
    </source>
</evidence>
<name>A0A356LBA0_9BURK</name>
<evidence type="ECO:0000256" key="2">
    <source>
        <dbReference type="ARBA" id="ARBA00022448"/>
    </source>
</evidence>
<dbReference type="PANTHER" id="PTHR42788">
    <property type="entry name" value="TAURINE IMPORT ATP-BINDING PROTEIN-RELATED"/>
    <property type="match status" value="1"/>
</dbReference>
<evidence type="ECO:0000256" key="5">
    <source>
        <dbReference type="ARBA" id="ARBA00022840"/>
    </source>
</evidence>
<comment type="similarity">
    <text evidence="1">Belongs to the ABC transporter superfamily.</text>
</comment>
<accession>A0A356LBA0</accession>
<keyword evidence="3" id="KW-1003">Cell membrane</keyword>
<proteinExistence type="inferred from homology"/>
<protein>
    <recommendedName>
        <fullName evidence="6">ABC transporter domain-containing protein</fullName>
    </recommendedName>
</protein>
<dbReference type="InterPro" id="IPR050166">
    <property type="entry name" value="ABC_transporter_ATP-bind"/>
</dbReference>
<keyword evidence="5" id="KW-0067">ATP-binding</keyword>
<dbReference type="SUPFAM" id="SSF52540">
    <property type="entry name" value="P-loop containing nucleoside triphosphate hydrolases"/>
    <property type="match status" value="1"/>
</dbReference>
<evidence type="ECO:0000256" key="3">
    <source>
        <dbReference type="ARBA" id="ARBA00022475"/>
    </source>
</evidence>
<dbReference type="InterPro" id="IPR003439">
    <property type="entry name" value="ABC_transporter-like_ATP-bd"/>
</dbReference>
<dbReference type="Gene3D" id="3.40.50.300">
    <property type="entry name" value="P-loop containing nucleotide triphosphate hydrolases"/>
    <property type="match status" value="1"/>
</dbReference>
<dbReference type="CDD" id="cd03293">
    <property type="entry name" value="ABC_NrtD_SsuB_transporters"/>
    <property type="match status" value="1"/>
</dbReference>
<dbReference type="AlphaFoldDB" id="A0A356LBA0"/>
<dbReference type="InterPro" id="IPR003593">
    <property type="entry name" value="AAA+_ATPase"/>
</dbReference>
<reference evidence="7 8" key="1">
    <citation type="journal article" date="2018" name="Nat. Biotechnol.">
        <title>A standardized bacterial taxonomy based on genome phylogeny substantially revises the tree of life.</title>
        <authorList>
            <person name="Parks D.H."/>
            <person name="Chuvochina M."/>
            <person name="Waite D.W."/>
            <person name="Rinke C."/>
            <person name="Skarshewski A."/>
            <person name="Chaumeil P.A."/>
            <person name="Hugenholtz P."/>
        </authorList>
    </citation>
    <scope>NUCLEOTIDE SEQUENCE [LARGE SCALE GENOMIC DNA]</scope>
    <source>
        <strain evidence="7">UBA10707</strain>
    </source>
</reference>